<accession>A0A0D2XSN8</accession>
<organism evidence="1 2">
    <name type="scientific">Fusarium oxysporum (strain Fo5176)</name>
    <name type="common">Fusarium vascular wilt</name>
    <dbReference type="NCBI Taxonomy" id="660025"/>
    <lineage>
        <taxon>Eukaryota</taxon>
        <taxon>Fungi</taxon>
        <taxon>Dikarya</taxon>
        <taxon>Ascomycota</taxon>
        <taxon>Pezizomycotina</taxon>
        <taxon>Sordariomycetes</taxon>
        <taxon>Hypocreomycetidae</taxon>
        <taxon>Hypocreales</taxon>
        <taxon>Nectriaceae</taxon>
        <taxon>Fusarium</taxon>
        <taxon>Fusarium oxysporum species complex</taxon>
    </lineage>
</organism>
<dbReference type="AlphaFoldDB" id="A0A0D2XSN8"/>
<reference evidence="1" key="2">
    <citation type="submission" date="2025-08" db="UniProtKB">
        <authorList>
            <consortium name="EnsemblFungi"/>
        </authorList>
    </citation>
    <scope>IDENTIFICATION</scope>
    <source>
        <strain evidence="1">4287 / CBS 123668 / FGSC 9935 / NRRL 34936</strain>
    </source>
</reference>
<gene>
    <name evidence="1" type="primary">28948755</name>
</gene>
<dbReference type="EnsemblFungi" id="FOXG_06990T0">
    <property type="protein sequence ID" value="FOXG_06990P0"/>
    <property type="gene ID" value="FOXG_06990"/>
</dbReference>
<dbReference type="VEuPathDB" id="FungiDB:FOXG_06990"/>
<sequence length="108" mass="12150">MSYYIDCGTTSEPDDSLPIANARDWFDYGPVSNVECNQGYRNVVMTINELKFEIDLAWAGNINPGRELEPSARLLGQERDEQGYSTVSIGYPNREVVSSSLLWRNADP</sequence>
<proteinExistence type="predicted"/>
<evidence type="ECO:0000313" key="2">
    <source>
        <dbReference type="Proteomes" id="UP000002489"/>
    </source>
</evidence>
<reference evidence="2" key="1">
    <citation type="journal article" date="2012" name="Mol. Plant Microbe Interact.">
        <title>A highly conserved effector in Fusarium oxysporum is required for full virulence on Arabidopsis.</title>
        <authorList>
            <person name="Thatcher L.F."/>
            <person name="Gardiner D.M."/>
            <person name="Kazan K."/>
            <person name="Manners J."/>
        </authorList>
    </citation>
    <scope>NUCLEOTIDE SEQUENCE [LARGE SCALE GENOMIC DNA]</scope>
    <source>
        <strain evidence="2">Fo5176</strain>
    </source>
</reference>
<name>A0A0D2XSN8_FUSOF</name>
<dbReference type="Proteomes" id="UP000002489">
    <property type="component" value="Unassembled WGS sequence"/>
</dbReference>
<protein>
    <submittedName>
        <fullName evidence="1">Uncharacterized protein</fullName>
    </submittedName>
</protein>
<evidence type="ECO:0000313" key="1">
    <source>
        <dbReference type="EnsemblFungi" id="FOXG_06990P0"/>
    </source>
</evidence>